<keyword evidence="1 6" id="KW-0690">Ribosome biogenesis</keyword>
<dbReference type="GO" id="GO:0005737">
    <property type="term" value="C:cytoplasm"/>
    <property type="evidence" value="ECO:0007669"/>
    <property type="project" value="UniProtKB-SubCell"/>
</dbReference>
<dbReference type="GO" id="GO:0006364">
    <property type="term" value="P:rRNA processing"/>
    <property type="evidence" value="ECO:0007669"/>
    <property type="project" value="UniProtKB-UniRule"/>
</dbReference>
<comment type="similarity">
    <text evidence="6">Belongs to the MrnC RNase family.</text>
</comment>
<name>A0A9D1YRY0_9FIRM</name>
<feature type="domain" description="RNase III" evidence="7">
    <location>
        <begin position="29"/>
        <end position="126"/>
    </location>
</feature>
<comment type="caution">
    <text evidence="8">The sequence shown here is derived from an EMBL/GenBank/DDBJ whole genome shotgun (WGS) entry which is preliminary data.</text>
</comment>
<keyword evidence="4 6" id="KW-0255">Endonuclease</keyword>
<comment type="function">
    <text evidence="6">Involved in correct processing of both the 5' and 3' ends of 23S rRNA precursor. Processes 30S rRNA precursor transcript even in absence of ribonuclease 3 (Rnc); Rnc processes 30S rRNA into smaller rRNA precursors.</text>
</comment>
<dbReference type="CDD" id="cd00593">
    <property type="entry name" value="RIBOc"/>
    <property type="match status" value="1"/>
</dbReference>
<keyword evidence="6" id="KW-0460">Magnesium</keyword>
<dbReference type="SUPFAM" id="SSF69065">
    <property type="entry name" value="RNase III domain-like"/>
    <property type="match status" value="1"/>
</dbReference>
<dbReference type="Gene3D" id="1.10.1520.10">
    <property type="entry name" value="Ribonuclease III domain"/>
    <property type="match status" value="1"/>
</dbReference>
<dbReference type="InterPro" id="IPR036389">
    <property type="entry name" value="RNase_III_sf"/>
</dbReference>
<dbReference type="EMBL" id="DXDD01000176">
    <property type="protein sequence ID" value="HIY61828.1"/>
    <property type="molecule type" value="Genomic_DNA"/>
</dbReference>
<comment type="subcellular location">
    <subcellularLocation>
        <location evidence="6">Cytoplasm</location>
    </subcellularLocation>
</comment>
<evidence type="ECO:0000313" key="9">
    <source>
        <dbReference type="Proteomes" id="UP000824007"/>
    </source>
</evidence>
<gene>
    <name evidence="6" type="primary">mrnC</name>
    <name evidence="8" type="ORF">H9831_14335</name>
</gene>
<keyword evidence="2 6" id="KW-0698">rRNA processing</keyword>
<evidence type="ECO:0000313" key="8">
    <source>
        <dbReference type="EMBL" id="HIY61828.1"/>
    </source>
</evidence>
<keyword evidence="3 6" id="KW-0540">Nuclease</keyword>
<dbReference type="PANTHER" id="PTHR34276">
    <property type="entry name" value="MINI-RIBONUCLEASE 3"/>
    <property type="match status" value="1"/>
</dbReference>
<proteinExistence type="inferred from homology"/>
<evidence type="ECO:0000256" key="6">
    <source>
        <dbReference type="HAMAP-Rule" id="MF_01468"/>
    </source>
</evidence>
<reference evidence="8" key="2">
    <citation type="submission" date="2021-04" db="EMBL/GenBank/DDBJ databases">
        <authorList>
            <person name="Gilroy R."/>
        </authorList>
    </citation>
    <scope>NUCLEOTIDE SEQUENCE</scope>
    <source>
        <strain evidence="8">ChiSxjej3B15-24422</strain>
    </source>
</reference>
<evidence type="ECO:0000259" key="7">
    <source>
        <dbReference type="Pfam" id="PF00636"/>
    </source>
</evidence>
<keyword evidence="5 6" id="KW-0378">Hydrolase</keyword>
<dbReference type="EC" id="3.1.26.-" evidence="6"/>
<organism evidence="8 9">
    <name type="scientific">Candidatus Eisenbergiella pullistercoris</name>
    <dbReference type="NCBI Taxonomy" id="2838555"/>
    <lineage>
        <taxon>Bacteria</taxon>
        <taxon>Bacillati</taxon>
        <taxon>Bacillota</taxon>
        <taxon>Clostridia</taxon>
        <taxon>Lachnospirales</taxon>
        <taxon>Lachnospiraceae</taxon>
        <taxon>Eisenbergiella</taxon>
    </lineage>
</organism>
<evidence type="ECO:0000256" key="4">
    <source>
        <dbReference type="ARBA" id="ARBA00022759"/>
    </source>
</evidence>
<reference evidence="8" key="1">
    <citation type="journal article" date="2021" name="PeerJ">
        <title>Extensive microbial diversity within the chicken gut microbiome revealed by metagenomics and culture.</title>
        <authorList>
            <person name="Gilroy R."/>
            <person name="Ravi A."/>
            <person name="Getino M."/>
            <person name="Pursley I."/>
            <person name="Horton D.L."/>
            <person name="Alikhan N.F."/>
            <person name="Baker D."/>
            <person name="Gharbi K."/>
            <person name="Hall N."/>
            <person name="Watson M."/>
            <person name="Adriaenssens E.M."/>
            <person name="Foster-Nyarko E."/>
            <person name="Jarju S."/>
            <person name="Secka A."/>
            <person name="Antonio M."/>
            <person name="Oren A."/>
            <person name="Chaudhuri R.R."/>
            <person name="La Ragione R."/>
            <person name="Hildebrand F."/>
            <person name="Pallen M.J."/>
        </authorList>
    </citation>
    <scope>NUCLEOTIDE SEQUENCE</scope>
    <source>
        <strain evidence="8">ChiSxjej3B15-24422</strain>
    </source>
</reference>
<dbReference type="AlphaFoldDB" id="A0A9D1YRY0"/>
<dbReference type="GO" id="GO:0004525">
    <property type="term" value="F:ribonuclease III activity"/>
    <property type="evidence" value="ECO:0007669"/>
    <property type="project" value="InterPro"/>
</dbReference>
<feature type="active site" evidence="6">
    <location>
        <position position="35"/>
    </location>
</feature>
<keyword evidence="6" id="KW-0963">Cytoplasm</keyword>
<dbReference type="Pfam" id="PF00636">
    <property type="entry name" value="Ribonuclease_3"/>
    <property type="match status" value="1"/>
</dbReference>
<dbReference type="Proteomes" id="UP000824007">
    <property type="component" value="Unassembled WGS sequence"/>
</dbReference>
<dbReference type="InterPro" id="IPR008226">
    <property type="entry name" value="Mini3_fam"/>
</dbReference>
<comment type="subunit">
    <text evidence="6">Homodimer.</text>
</comment>
<keyword evidence="6" id="KW-0699">rRNA-binding</keyword>
<protein>
    <recommendedName>
        <fullName evidence="6">Mini-ribonuclease 3</fullName>
        <shortName evidence="6">Mini-3</shortName>
        <shortName evidence="6">Mini-RNase 3</shortName>
        <ecNumber evidence="6">3.1.26.-</ecNumber>
    </recommendedName>
    <alternativeName>
        <fullName evidence="6">Mini-RNase III</fullName>
        <shortName evidence="6">Mini-III</shortName>
    </alternativeName>
</protein>
<dbReference type="PIRSF" id="PIRSF005520">
    <property type="entry name" value="UCP005520"/>
    <property type="match status" value="1"/>
</dbReference>
<evidence type="ECO:0000256" key="3">
    <source>
        <dbReference type="ARBA" id="ARBA00022722"/>
    </source>
</evidence>
<dbReference type="HAMAP" id="MF_01468">
    <property type="entry name" value="RNase_Mini_III"/>
    <property type="match status" value="1"/>
</dbReference>
<evidence type="ECO:0000256" key="1">
    <source>
        <dbReference type="ARBA" id="ARBA00022517"/>
    </source>
</evidence>
<evidence type="ECO:0000256" key="2">
    <source>
        <dbReference type="ARBA" id="ARBA00022552"/>
    </source>
</evidence>
<comment type="cofactor">
    <cofactor evidence="6">
        <name>Mg(2+)</name>
        <dbReference type="ChEBI" id="CHEBI:18420"/>
    </cofactor>
</comment>
<dbReference type="PANTHER" id="PTHR34276:SF1">
    <property type="entry name" value="MINI-RIBONUCLEASE 3"/>
    <property type="match status" value="1"/>
</dbReference>
<dbReference type="InterPro" id="IPR000999">
    <property type="entry name" value="RNase_III_dom"/>
</dbReference>
<keyword evidence="6" id="KW-0694">RNA-binding</keyword>
<dbReference type="GO" id="GO:0019843">
    <property type="term" value="F:rRNA binding"/>
    <property type="evidence" value="ECO:0007669"/>
    <property type="project" value="UniProtKB-UniRule"/>
</dbReference>
<sequence>MEESLTFLQRIKRDFGLGEVDLRTLSPLTLAFVGDCVYDLILRTVIVERHNASPNQLHREKSRLAKAPSQAEMAEALQEHLTPEEEAVYRRGRNAKSHTTAKNASVLDYRKATGLEALYGWLYLSGQEERLLELIRLSLDALGWKL</sequence>
<accession>A0A9D1YRY0</accession>
<evidence type="ECO:0000256" key="5">
    <source>
        <dbReference type="ARBA" id="ARBA00022801"/>
    </source>
</evidence>